<feature type="transmembrane region" description="Helical" evidence="1">
    <location>
        <begin position="46"/>
        <end position="65"/>
    </location>
</feature>
<dbReference type="Proteomes" id="UP000809349">
    <property type="component" value="Unassembled WGS sequence"/>
</dbReference>
<dbReference type="RefSeq" id="WP_223467355.1">
    <property type="nucleotide sequence ID" value="NZ_JAFBIL020000002.1"/>
</dbReference>
<organism evidence="2 3">
    <name type="scientific">Massilia soli</name>
    <dbReference type="NCBI Taxonomy" id="2792854"/>
    <lineage>
        <taxon>Bacteria</taxon>
        <taxon>Pseudomonadati</taxon>
        <taxon>Pseudomonadota</taxon>
        <taxon>Betaproteobacteria</taxon>
        <taxon>Burkholderiales</taxon>
        <taxon>Oxalobacteraceae</taxon>
        <taxon>Telluria group</taxon>
        <taxon>Massilia</taxon>
    </lineage>
</organism>
<reference evidence="2 3" key="1">
    <citation type="submission" date="2021-01" db="EMBL/GenBank/DDBJ databases">
        <authorList>
            <person name="Ruan W."/>
            <person name="Khan S.A."/>
            <person name="Jeon C.O."/>
        </authorList>
    </citation>
    <scope>NUCLEOTIDE SEQUENCE [LARGE SCALE GENOMIC DNA]</scope>
    <source>
        <strain evidence="2 3">R798</strain>
    </source>
</reference>
<evidence type="ECO:0000313" key="2">
    <source>
        <dbReference type="EMBL" id="MBZ2206942.1"/>
    </source>
</evidence>
<keyword evidence="1" id="KW-0812">Transmembrane</keyword>
<dbReference type="EMBL" id="JAFBIL020000002">
    <property type="protein sequence ID" value="MBZ2206942.1"/>
    <property type="molecule type" value="Genomic_DNA"/>
</dbReference>
<dbReference type="PANTHER" id="PTHR34703:SF1">
    <property type="entry name" value="ANTIPORTER SUBUNIT MNHG2-RELATED"/>
    <property type="match status" value="1"/>
</dbReference>
<dbReference type="InterPro" id="IPR005133">
    <property type="entry name" value="PhaG_MnhG_YufB"/>
</dbReference>
<evidence type="ECO:0000313" key="3">
    <source>
        <dbReference type="Proteomes" id="UP000809349"/>
    </source>
</evidence>
<dbReference type="PANTHER" id="PTHR34703">
    <property type="entry name" value="ANTIPORTER SUBUNIT MNHG2-RELATED"/>
    <property type="match status" value="1"/>
</dbReference>
<gene>
    <name evidence="2" type="primary">mnhG</name>
    <name evidence="2" type="ORF">I4X03_006680</name>
</gene>
<keyword evidence="1" id="KW-1133">Transmembrane helix</keyword>
<proteinExistence type="predicted"/>
<dbReference type="NCBIfam" id="TIGR01300">
    <property type="entry name" value="CPA3_mnhG_phaG"/>
    <property type="match status" value="1"/>
</dbReference>
<dbReference type="Pfam" id="PF03334">
    <property type="entry name" value="PhaG_MnhG_YufB"/>
    <property type="match status" value="1"/>
</dbReference>
<keyword evidence="1" id="KW-0472">Membrane</keyword>
<evidence type="ECO:0000256" key="1">
    <source>
        <dbReference type="SAM" id="Phobius"/>
    </source>
</evidence>
<accession>A0ABS7SML7</accession>
<name>A0ABS7SML7_9BURK</name>
<protein>
    <submittedName>
        <fullName evidence="2">Monovalent cation/H(+) antiporter subunit G</fullName>
    </submittedName>
</protein>
<sequence length="133" mass="14329">MNGIEHLPGWAAIPVALLLVLGASIVLTGALGLLRLPTFYQRVHGPAIIVTLGAGCLLLASMVYFTVVQSRLVIHEIIIGVFLLLTAPVVVMTLTRAAVYRDLRARRQDTGVIGEVYQLADDSSAKVPNEQQQ</sequence>
<reference evidence="2 3" key="2">
    <citation type="submission" date="2021-08" db="EMBL/GenBank/DDBJ databases">
        <title>Massilia sp. R798.</title>
        <authorList>
            <person name="Baek J.H."/>
            <person name="Jung H.S."/>
            <person name="Kim K.R."/>
            <person name="Jeon C.O."/>
        </authorList>
    </citation>
    <scope>NUCLEOTIDE SEQUENCE [LARGE SCALE GENOMIC DNA]</scope>
    <source>
        <strain evidence="2 3">R798</strain>
    </source>
</reference>
<keyword evidence="3" id="KW-1185">Reference proteome</keyword>
<feature type="transmembrane region" description="Helical" evidence="1">
    <location>
        <begin position="12"/>
        <end position="34"/>
    </location>
</feature>
<feature type="transmembrane region" description="Helical" evidence="1">
    <location>
        <begin position="77"/>
        <end position="99"/>
    </location>
</feature>
<comment type="caution">
    <text evidence="2">The sequence shown here is derived from an EMBL/GenBank/DDBJ whole genome shotgun (WGS) entry which is preliminary data.</text>
</comment>